<name>A0ABW4L9A0_9MICO</name>
<dbReference type="PANTHER" id="PTHR43265">
    <property type="entry name" value="ESTERASE ESTD"/>
    <property type="match status" value="1"/>
</dbReference>
<protein>
    <submittedName>
        <fullName evidence="2">Alpha/beta hydrolase family protein</fullName>
        <ecNumber evidence="2">3.4.-.-</ecNumber>
    </submittedName>
</protein>
<feature type="transmembrane region" description="Helical" evidence="1">
    <location>
        <begin position="438"/>
        <end position="457"/>
    </location>
</feature>
<feature type="transmembrane region" description="Helical" evidence="1">
    <location>
        <begin position="399"/>
        <end position="426"/>
    </location>
</feature>
<dbReference type="Proteomes" id="UP001597277">
    <property type="component" value="Unassembled WGS sequence"/>
</dbReference>
<comment type="caution">
    <text evidence="2">The sequence shown here is derived from an EMBL/GenBank/DDBJ whole genome shotgun (WGS) entry which is preliminary data.</text>
</comment>
<evidence type="ECO:0000313" key="2">
    <source>
        <dbReference type="EMBL" id="MFD1719512.1"/>
    </source>
</evidence>
<feature type="transmembrane region" description="Helical" evidence="1">
    <location>
        <begin position="477"/>
        <end position="497"/>
    </location>
</feature>
<dbReference type="RefSeq" id="WP_388009954.1">
    <property type="nucleotide sequence ID" value="NZ_JBHUEE010000010.1"/>
</dbReference>
<keyword evidence="1" id="KW-0812">Transmembrane</keyword>
<keyword evidence="1" id="KW-1133">Transmembrane helix</keyword>
<evidence type="ECO:0000256" key="1">
    <source>
        <dbReference type="SAM" id="Phobius"/>
    </source>
</evidence>
<evidence type="ECO:0000313" key="3">
    <source>
        <dbReference type="Proteomes" id="UP001597277"/>
    </source>
</evidence>
<proteinExistence type="predicted"/>
<accession>A0ABW4L9A0</accession>
<dbReference type="InterPro" id="IPR029058">
    <property type="entry name" value="AB_hydrolase_fold"/>
</dbReference>
<dbReference type="EMBL" id="JBHUEE010000010">
    <property type="protein sequence ID" value="MFD1719512.1"/>
    <property type="molecule type" value="Genomic_DNA"/>
</dbReference>
<dbReference type="PANTHER" id="PTHR43265:SF1">
    <property type="entry name" value="ESTERASE ESTD"/>
    <property type="match status" value="1"/>
</dbReference>
<organism evidence="2 3">
    <name type="scientific">Georgenia deserti</name>
    <dbReference type="NCBI Taxonomy" id="2093781"/>
    <lineage>
        <taxon>Bacteria</taxon>
        <taxon>Bacillati</taxon>
        <taxon>Actinomycetota</taxon>
        <taxon>Actinomycetes</taxon>
        <taxon>Micrococcales</taxon>
        <taxon>Bogoriellaceae</taxon>
        <taxon>Georgenia</taxon>
    </lineage>
</organism>
<dbReference type="EC" id="3.4.-.-" evidence="2"/>
<keyword evidence="3" id="KW-1185">Reference proteome</keyword>
<dbReference type="GO" id="GO:0016787">
    <property type="term" value="F:hydrolase activity"/>
    <property type="evidence" value="ECO:0007669"/>
    <property type="project" value="UniProtKB-KW"/>
</dbReference>
<reference evidence="3" key="1">
    <citation type="journal article" date="2019" name="Int. J. Syst. Evol. Microbiol.">
        <title>The Global Catalogue of Microorganisms (GCM) 10K type strain sequencing project: providing services to taxonomists for standard genome sequencing and annotation.</title>
        <authorList>
            <consortium name="The Broad Institute Genomics Platform"/>
            <consortium name="The Broad Institute Genome Sequencing Center for Infectious Disease"/>
            <person name="Wu L."/>
            <person name="Ma J."/>
        </authorList>
    </citation>
    <scope>NUCLEOTIDE SEQUENCE [LARGE SCALE GENOMIC DNA]</scope>
    <source>
        <strain evidence="3">JCM 17130</strain>
    </source>
</reference>
<feature type="transmembrane region" description="Helical" evidence="1">
    <location>
        <begin position="353"/>
        <end position="378"/>
    </location>
</feature>
<gene>
    <name evidence="2" type="ORF">ACFSE6_16830</name>
</gene>
<dbReference type="Gene3D" id="3.40.50.1820">
    <property type="entry name" value="alpha/beta hydrolase"/>
    <property type="match status" value="1"/>
</dbReference>
<dbReference type="SUPFAM" id="SSF53474">
    <property type="entry name" value="alpha/beta-Hydrolases"/>
    <property type="match status" value="1"/>
</dbReference>
<sequence length="502" mass="53146">MRYRRVGASVVLVLLLGLIGSLAGPGWNPQPLEETLVSHTEDTTIGSDVPTDPVGTYDVRSQVVDVAITDEVTVEATITEPVGAPDPRPGMVFMHGAGTATHENFADTTEQLASAGIVTMVPDKRADNYTTRDRDYVAMAEDYLASVDALRSWPGVDPARVGVYGESEGAMSAPVAAVLDPQVAFVVLVSAPVLPIREQGAFAADNYLRDVGVPGRLLRAIPRLVGGSIPGGGFDYFDFDVRPYHRQLTQPVLMVYGAADSSMPIVQGAQALMEDMEAGGDPNYTIRYYEDGNHGIRDDDGTLVPAFPRDVARWTLGLPQTASAPPTIAGAQPVQSFRADPVDRPRWYATGDMIVVVLLSGAGLLVAGSVVGVAVIVSRLRALVRSQERDGGSARMARLAAGLGMATLATWIMFASYLMGVASLALNYEQDAFLVQGGWIVVQATGVLAAVMVVLTVSALHRAPKAASIRERLGKGAAWTVLAGSVVLLLSAAYWGVYPTVL</sequence>
<dbReference type="InterPro" id="IPR053145">
    <property type="entry name" value="AB_hydrolase_Est10"/>
</dbReference>
<keyword evidence="2" id="KW-0378">Hydrolase</keyword>
<keyword evidence="1" id="KW-0472">Membrane</keyword>